<reference evidence="1" key="1">
    <citation type="submission" date="2021-05" db="EMBL/GenBank/DDBJ databases">
        <authorList>
            <person name="Alioto T."/>
            <person name="Alioto T."/>
            <person name="Gomez Garrido J."/>
        </authorList>
    </citation>
    <scope>NUCLEOTIDE SEQUENCE</scope>
</reference>
<proteinExistence type="predicted"/>
<accession>A0A8D8LD17</accession>
<protein>
    <submittedName>
        <fullName evidence="1">(northern house mosquito) hypothetical protein</fullName>
    </submittedName>
</protein>
<dbReference type="AlphaFoldDB" id="A0A8D8LD17"/>
<evidence type="ECO:0000313" key="1">
    <source>
        <dbReference type="EMBL" id="CAG6603237.1"/>
    </source>
</evidence>
<sequence length="99" mass="11277">MTDDGRPRACFDGNDSITVPPLCCRLYTSCLAVSWATANKHRCVCVVGMKIKAMSAELFFSILHSTKKCRIFTFDEWNYARIRQRNSYPYTALTVSLVN</sequence>
<name>A0A8D8LD17_CULPI</name>
<dbReference type="EMBL" id="HBUE01351044">
    <property type="protein sequence ID" value="CAG6603237.1"/>
    <property type="molecule type" value="Transcribed_RNA"/>
</dbReference>
<organism evidence="1">
    <name type="scientific">Culex pipiens</name>
    <name type="common">House mosquito</name>
    <dbReference type="NCBI Taxonomy" id="7175"/>
    <lineage>
        <taxon>Eukaryota</taxon>
        <taxon>Metazoa</taxon>
        <taxon>Ecdysozoa</taxon>
        <taxon>Arthropoda</taxon>
        <taxon>Hexapoda</taxon>
        <taxon>Insecta</taxon>
        <taxon>Pterygota</taxon>
        <taxon>Neoptera</taxon>
        <taxon>Endopterygota</taxon>
        <taxon>Diptera</taxon>
        <taxon>Nematocera</taxon>
        <taxon>Culicoidea</taxon>
        <taxon>Culicidae</taxon>
        <taxon>Culicinae</taxon>
        <taxon>Culicini</taxon>
        <taxon>Culex</taxon>
        <taxon>Culex</taxon>
    </lineage>
</organism>
<dbReference type="EMBL" id="HBUE01243944">
    <property type="protein sequence ID" value="CAG6550943.1"/>
    <property type="molecule type" value="Transcribed_RNA"/>
</dbReference>